<dbReference type="Proteomes" id="UP000053766">
    <property type="component" value="Unassembled WGS sequence"/>
</dbReference>
<dbReference type="STRING" id="29172.A0A0D8XKM9"/>
<dbReference type="Gene3D" id="3.10.20.90">
    <property type="entry name" value="Phosphatidylinositol 3-kinase Catalytic Subunit, Chain A, domain 1"/>
    <property type="match status" value="1"/>
</dbReference>
<dbReference type="OrthoDB" id="1431934at2759"/>
<dbReference type="InterPro" id="IPR000626">
    <property type="entry name" value="Ubiquitin-like_dom"/>
</dbReference>
<accession>A0A0D8XKM9</accession>
<sequence>MDELHVVVHNRMDHSKKSLCIPFSSNDTVKSIEEKISEKVGVPRNMLRVSFCGRALEETTFLQELHLGPTTSLIAFIGNRAHLVKSNQASSTGFTEPDRSTPDIGSFYVWCKKCEDIKRAKLRVYCDKCLSSAVLVTKEPSCWKDVTRR</sequence>
<feature type="domain" description="Ubiquitin-like" evidence="1">
    <location>
        <begin position="4"/>
        <end position="73"/>
    </location>
</feature>
<dbReference type="Pfam" id="PF00240">
    <property type="entry name" value="ubiquitin"/>
    <property type="match status" value="1"/>
</dbReference>
<organism evidence="2 3">
    <name type="scientific">Dictyocaulus viviparus</name>
    <name type="common">Bovine lungworm</name>
    <dbReference type="NCBI Taxonomy" id="29172"/>
    <lineage>
        <taxon>Eukaryota</taxon>
        <taxon>Metazoa</taxon>
        <taxon>Ecdysozoa</taxon>
        <taxon>Nematoda</taxon>
        <taxon>Chromadorea</taxon>
        <taxon>Rhabditida</taxon>
        <taxon>Rhabditina</taxon>
        <taxon>Rhabditomorpha</taxon>
        <taxon>Strongyloidea</taxon>
        <taxon>Metastrongylidae</taxon>
        <taxon>Dictyocaulus</taxon>
    </lineage>
</organism>
<evidence type="ECO:0000259" key="1">
    <source>
        <dbReference type="PROSITE" id="PS50053"/>
    </source>
</evidence>
<gene>
    <name evidence="2" type="ORF">DICVIV_08857</name>
</gene>
<dbReference type="GO" id="GO:0005829">
    <property type="term" value="C:cytosol"/>
    <property type="evidence" value="ECO:0007669"/>
    <property type="project" value="InterPro"/>
</dbReference>
<dbReference type="EMBL" id="KN716427">
    <property type="protein sequence ID" value="KJH45100.1"/>
    <property type="molecule type" value="Genomic_DNA"/>
</dbReference>
<reference evidence="3" key="2">
    <citation type="journal article" date="2016" name="Sci. Rep.">
        <title>Dictyocaulus viviparus genome, variome and transcriptome elucidate lungworm biology and support future intervention.</title>
        <authorList>
            <person name="McNulty S.N."/>
            <person name="Strube C."/>
            <person name="Rosa B.A."/>
            <person name="Martin J.C."/>
            <person name="Tyagi R."/>
            <person name="Choi Y.J."/>
            <person name="Wang Q."/>
            <person name="Hallsworth Pepin K."/>
            <person name="Zhang X."/>
            <person name="Ozersky P."/>
            <person name="Wilson R.K."/>
            <person name="Sternberg P.W."/>
            <person name="Gasser R.B."/>
            <person name="Mitreva M."/>
        </authorList>
    </citation>
    <scope>NUCLEOTIDE SEQUENCE [LARGE SCALE GENOMIC DNA]</scope>
    <source>
        <strain evidence="3">HannoverDv2000</strain>
    </source>
</reference>
<keyword evidence="3" id="KW-1185">Reference proteome</keyword>
<proteinExistence type="predicted"/>
<dbReference type="Pfam" id="PF17976">
    <property type="entry name" value="zf-RING_12"/>
    <property type="match status" value="1"/>
</dbReference>
<name>A0A0D8XKM9_DICVI</name>
<dbReference type="InterPro" id="IPR029071">
    <property type="entry name" value="Ubiquitin-like_domsf"/>
</dbReference>
<dbReference type="SUPFAM" id="SSF54236">
    <property type="entry name" value="Ubiquitin-like"/>
    <property type="match status" value="1"/>
</dbReference>
<dbReference type="AlphaFoldDB" id="A0A0D8XKM9"/>
<evidence type="ECO:0000313" key="2">
    <source>
        <dbReference type="EMBL" id="KJH45100.1"/>
    </source>
</evidence>
<dbReference type="CDD" id="cd17039">
    <property type="entry name" value="Ubl_ubiquitin_like"/>
    <property type="match status" value="1"/>
</dbReference>
<dbReference type="PROSITE" id="PS50053">
    <property type="entry name" value="UBIQUITIN_2"/>
    <property type="match status" value="1"/>
</dbReference>
<dbReference type="InterPro" id="IPR003977">
    <property type="entry name" value="Parkin"/>
</dbReference>
<dbReference type="GO" id="GO:0004842">
    <property type="term" value="F:ubiquitin-protein transferase activity"/>
    <property type="evidence" value="ECO:0007669"/>
    <property type="project" value="InterPro"/>
</dbReference>
<evidence type="ECO:0000313" key="3">
    <source>
        <dbReference type="Proteomes" id="UP000053766"/>
    </source>
</evidence>
<protein>
    <submittedName>
        <fullName evidence="2">Ubiquitin family protein</fullName>
    </submittedName>
</protein>
<dbReference type="InterPro" id="IPR041565">
    <property type="entry name" value="Parkin_Znf-RING"/>
</dbReference>
<dbReference type="PRINTS" id="PR01475">
    <property type="entry name" value="PARKIN"/>
</dbReference>
<reference evidence="2 3" key="1">
    <citation type="submission" date="2013-11" db="EMBL/GenBank/DDBJ databases">
        <title>Draft genome of the bovine lungworm Dictyocaulus viviparus.</title>
        <authorList>
            <person name="Mitreva M."/>
        </authorList>
    </citation>
    <scope>NUCLEOTIDE SEQUENCE [LARGE SCALE GENOMIC DNA]</scope>
    <source>
        <strain evidence="2 3">HannoverDv2000</strain>
    </source>
</reference>
<dbReference type="GO" id="GO:0005739">
    <property type="term" value="C:mitochondrion"/>
    <property type="evidence" value="ECO:0007669"/>
    <property type="project" value="InterPro"/>
</dbReference>